<proteinExistence type="predicted"/>
<dbReference type="SUPFAM" id="SSF50939">
    <property type="entry name" value="Sialidases"/>
    <property type="match status" value="1"/>
</dbReference>
<feature type="compositionally biased region" description="Polar residues" evidence="2">
    <location>
        <begin position="937"/>
        <end position="947"/>
    </location>
</feature>
<dbReference type="AlphaFoldDB" id="A0A5D3YNT0"/>
<evidence type="ECO:0000259" key="4">
    <source>
        <dbReference type="Pfam" id="PF15902"/>
    </source>
</evidence>
<comment type="caution">
    <text evidence="5">The sequence shown here is derived from an EMBL/GenBank/DDBJ whole genome shotgun (WGS) entry which is preliminary data.</text>
</comment>
<dbReference type="SUPFAM" id="SSF110296">
    <property type="entry name" value="Oligoxyloglucan reducing end-specific cellobiohydrolase"/>
    <property type="match status" value="1"/>
</dbReference>
<dbReference type="Proteomes" id="UP000324595">
    <property type="component" value="Unassembled WGS sequence"/>
</dbReference>
<accession>A0A5D3YNT0</accession>
<dbReference type="Gene3D" id="2.60.40.4070">
    <property type="match status" value="1"/>
</dbReference>
<evidence type="ECO:0000313" key="5">
    <source>
        <dbReference type="EMBL" id="TYP95457.1"/>
    </source>
</evidence>
<dbReference type="PANTHER" id="PTHR43739">
    <property type="entry name" value="XYLOGLUCANASE (EUROFUNG)"/>
    <property type="match status" value="1"/>
</dbReference>
<dbReference type="PANTHER" id="PTHR43739:SF5">
    <property type="entry name" value="EXO-ALPHA-SIALIDASE"/>
    <property type="match status" value="1"/>
</dbReference>
<dbReference type="OrthoDB" id="9757809at2"/>
<dbReference type="InterPro" id="IPR031778">
    <property type="entry name" value="Sortilin_N"/>
</dbReference>
<keyword evidence="3" id="KW-0732">Signal</keyword>
<gene>
    <name evidence="5" type="ORF">LX73_0762</name>
</gene>
<evidence type="ECO:0000256" key="2">
    <source>
        <dbReference type="SAM" id="MobiDB-lite"/>
    </source>
</evidence>
<dbReference type="Pfam" id="PF15902">
    <property type="entry name" value="Sortilin-Vps10"/>
    <property type="match status" value="1"/>
</dbReference>
<dbReference type="RefSeq" id="WP_148898125.1">
    <property type="nucleotide sequence ID" value="NZ_VNHY01000001.1"/>
</dbReference>
<evidence type="ECO:0000313" key="6">
    <source>
        <dbReference type="Proteomes" id="UP000324595"/>
    </source>
</evidence>
<dbReference type="InterPro" id="IPR015943">
    <property type="entry name" value="WD40/YVTN_repeat-like_dom_sf"/>
</dbReference>
<dbReference type="Gene3D" id="2.130.10.10">
    <property type="entry name" value="YVTN repeat-like/Quinoprotein amine dehydrogenase"/>
    <property type="match status" value="4"/>
</dbReference>
<name>A0A5D3YNT0_9BACT</name>
<protein>
    <submittedName>
        <fullName evidence="5">Sortilin</fullName>
    </submittedName>
</protein>
<organism evidence="5 6">
    <name type="scientific">Fodinibius salinus</name>
    <dbReference type="NCBI Taxonomy" id="860790"/>
    <lineage>
        <taxon>Bacteria</taxon>
        <taxon>Pseudomonadati</taxon>
        <taxon>Balneolota</taxon>
        <taxon>Balneolia</taxon>
        <taxon>Balneolales</taxon>
        <taxon>Balneolaceae</taxon>
        <taxon>Fodinibius</taxon>
    </lineage>
</organism>
<dbReference type="GO" id="GO:0010411">
    <property type="term" value="P:xyloglucan metabolic process"/>
    <property type="evidence" value="ECO:0007669"/>
    <property type="project" value="TreeGrafter"/>
</dbReference>
<dbReference type="InterPro" id="IPR052025">
    <property type="entry name" value="Xyloglucanase_GH74"/>
</dbReference>
<reference evidence="5 6" key="1">
    <citation type="submission" date="2019-07" db="EMBL/GenBank/DDBJ databases">
        <title>Genomic Encyclopedia of Archaeal and Bacterial Type Strains, Phase II (KMG-II): from individual species to whole genera.</title>
        <authorList>
            <person name="Goeker M."/>
        </authorList>
    </citation>
    <scope>NUCLEOTIDE SEQUENCE [LARGE SCALE GENOMIC DNA]</scope>
    <source>
        <strain evidence="5 6">DSM 21935</strain>
    </source>
</reference>
<feature type="chain" id="PRO_5022781133" evidence="3">
    <location>
        <begin position="21"/>
        <end position="959"/>
    </location>
</feature>
<evidence type="ECO:0000256" key="3">
    <source>
        <dbReference type="SAM" id="SignalP"/>
    </source>
</evidence>
<dbReference type="EMBL" id="VNHY01000001">
    <property type="protein sequence ID" value="TYP95457.1"/>
    <property type="molecule type" value="Genomic_DNA"/>
</dbReference>
<dbReference type="InterPro" id="IPR036278">
    <property type="entry name" value="Sialidase_sf"/>
</dbReference>
<feature type="signal peptide" evidence="3">
    <location>
        <begin position="1"/>
        <end position="20"/>
    </location>
</feature>
<keyword evidence="6" id="KW-1185">Reference proteome</keyword>
<feature type="region of interest" description="Disordered" evidence="2">
    <location>
        <begin position="937"/>
        <end position="959"/>
    </location>
</feature>
<sequence>MTRYCLTIVILLSSFVISKAQEIDITPTTAEERATAIEKRQHMRGNSIFNEYPVRNVGPTVMGGRITDLAVKNDNPRKFYVAFASGGIFKTTNSGNTMEPIFDHQGTLTMGDIAISKADSNVLWAGTGENNSSRSSYAGTGIYKSEDGGKTWSFSGLRGSQHIGRIITHPTNPDVAWAASMGPLYSMNEIRGVYKTTDGGENWTKTLTPPDSTGVIDLVMHPNNPDKLWATTWERYRQAWNFDEAGPGSAIYTSNDGGENWQKAMKGFPDGKFVGRIGIDVSESNPNIMYAFLDNQKESKTKKETDSDKLHQTDFVDMSRKTFLELDDDKLNTFLRSNQFPKKYTAKSVKQDVREGKYNPKALSDYLGDANDALFETSIEGAQVYRSENGGKSWKKINSYSLDNLIFTYGYYFGEVRISPTDPNELYIMGVPMLKSEDGGKTWKAVAENQDVHVDHHAMWIDPNDPEHILLGNDGGLYESHDGAENFIHHNNTPVGQFYTVAVDMEQPYNIYGGLQDNGVFTGSSEGSPNDGEHWERLFGGDGMHVAVDPNNSELIYTGFQFGNYFRIDQSKDKYTKITPKHQIGEAPYRFNWNTPVEMSNHNSDIIYFGSQKINRSMDQGKTWTTISPDLTKDLPNGNVPYSTLTTISESPVDFSVLWAGTDDGNIQVTKDGGKHWDLVSKDLPKRRWVSEVQASPHDPATAYASLNGYRYDDFKTYLYKTTNYGRTWQSVQGNLPQDVANVIAQDPVNPDILYAGLDHGTYASFNDGKKWFLINGIPNVASYDMVVHPRENDLVVGTHGRSVYVMELEPIHKIANNQDATIMALQTQDVRHSDNWGERPAPYRPINEPETKWMYWVGNSDVEEESISIKISNSDGEIVKTLSDKADYGFNTLSWNLLLDKSSKDNSRSYLSPGTYTVTYNLNGSTDEITFDVTSRNHSGNTSERVFSSPEEIEYEEY</sequence>
<evidence type="ECO:0000256" key="1">
    <source>
        <dbReference type="ARBA" id="ARBA00022737"/>
    </source>
</evidence>
<feature type="domain" description="Sortilin N-terminal" evidence="4">
    <location>
        <begin position="142"/>
        <end position="328"/>
    </location>
</feature>
<dbReference type="CDD" id="cd15482">
    <property type="entry name" value="Sialidase_non-viral"/>
    <property type="match status" value="1"/>
</dbReference>
<keyword evidence="1" id="KW-0677">Repeat</keyword>